<keyword evidence="5" id="KW-1185">Reference proteome</keyword>
<dbReference type="PANTHER" id="PTHR37815:SF3">
    <property type="entry name" value="UPF0397 PROTEIN SPR0429"/>
    <property type="match status" value="1"/>
</dbReference>
<evidence type="ECO:0000256" key="2">
    <source>
        <dbReference type="ARBA" id="ARBA00022989"/>
    </source>
</evidence>
<dbReference type="KEGG" id="sman:C12CBH8_04980"/>
<evidence type="ECO:0008006" key="6">
    <source>
        <dbReference type="Google" id="ProtNLM"/>
    </source>
</evidence>
<name>A0A7I8D303_9FIRM</name>
<evidence type="ECO:0000313" key="4">
    <source>
        <dbReference type="EMBL" id="BCI59859.1"/>
    </source>
</evidence>
<keyword evidence="2 3" id="KW-1133">Transmembrane helix</keyword>
<dbReference type="Pfam" id="PF07155">
    <property type="entry name" value="ECF-ribofla_trS"/>
    <property type="match status" value="1"/>
</dbReference>
<feature type="transmembrane region" description="Helical" evidence="3">
    <location>
        <begin position="207"/>
        <end position="233"/>
    </location>
</feature>
<reference evidence="5" key="1">
    <citation type="submission" date="2020-07" db="EMBL/GenBank/DDBJ databases">
        <title>Complete genome sequencing of Clostridia bacterium strain 12CBH8.</title>
        <authorList>
            <person name="Sakamoto M."/>
            <person name="Murakami T."/>
            <person name="Mori H."/>
        </authorList>
    </citation>
    <scope>NUCLEOTIDE SEQUENCE [LARGE SCALE GENOMIC DNA]</scope>
    <source>
        <strain evidence="5">12CBH8</strain>
    </source>
</reference>
<sequence>MARSADKLKSMAIVGVFAALCYLALLPIFRIPIPAPVGDPFLHVGNLLVILCALLYGGVGGGLAGSIGMGLSDMTTGYLYTSPKTIVLKFFIGLIAGASFRALSKRKEKPVAGLLIFAGASVLLSVFLFVFFSAPSAQSAFVPALRVGLLIFAGFLVVLAALSRKLSVATFSVVMASGLAVLFNLAGEFIFGAAYKMLEGSAFVPALITSAASLPATLFNGIFSIVGAALLYFPLKKALQSAHLLNA</sequence>
<feature type="transmembrane region" description="Helical" evidence="3">
    <location>
        <begin position="174"/>
        <end position="195"/>
    </location>
</feature>
<protein>
    <recommendedName>
        <fullName evidence="6">ECF transporter S component</fullName>
    </recommendedName>
</protein>
<dbReference type="GO" id="GO:0016020">
    <property type="term" value="C:membrane"/>
    <property type="evidence" value="ECO:0007669"/>
    <property type="project" value="InterPro"/>
</dbReference>
<evidence type="ECO:0000256" key="1">
    <source>
        <dbReference type="ARBA" id="ARBA00022692"/>
    </source>
</evidence>
<dbReference type="Proteomes" id="UP000593890">
    <property type="component" value="Chromosome"/>
</dbReference>
<dbReference type="EMBL" id="AP023321">
    <property type="protein sequence ID" value="BCI59859.1"/>
    <property type="molecule type" value="Genomic_DNA"/>
</dbReference>
<evidence type="ECO:0000256" key="3">
    <source>
        <dbReference type="SAM" id="Phobius"/>
    </source>
</evidence>
<feature type="transmembrane region" description="Helical" evidence="3">
    <location>
        <begin position="111"/>
        <end position="134"/>
    </location>
</feature>
<dbReference type="RefSeq" id="WP_215533471.1">
    <property type="nucleotide sequence ID" value="NZ_AP023321.1"/>
</dbReference>
<feature type="transmembrane region" description="Helical" evidence="3">
    <location>
        <begin position="12"/>
        <end position="29"/>
    </location>
</feature>
<dbReference type="AlphaFoldDB" id="A0A7I8D303"/>
<accession>A0A7I8D303</accession>
<proteinExistence type="predicted"/>
<dbReference type="PANTHER" id="PTHR37815">
    <property type="entry name" value="UPF0397 PROTEIN BC_2624-RELATED"/>
    <property type="match status" value="1"/>
</dbReference>
<gene>
    <name evidence="4" type="ORF">C12CBH8_04980</name>
</gene>
<feature type="transmembrane region" description="Helical" evidence="3">
    <location>
        <begin position="86"/>
        <end position="104"/>
    </location>
</feature>
<dbReference type="InterPro" id="IPR009825">
    <property type="entry name" value="ECF_substrate-spec-like"/>
</dbReference>
<evidence type="ECO:0000313" key="5">
    <source>
        <dbReference type="Proteomes" id="UP000593890"/>
    </source>
</evidence>
<feature type="transmembrane region" description="Helical" evidence="3">
    <location>
        <begin position="41"/>
        <end position="66"/>
    </location>
</feature>
<keyword evidence="3" id="KW-0472">Membrane</keyword>
<dbReference type="Gene3D" id="1.10.1760.20">
    <property type="match status" value="1"/>
</dbReference>
<organism evidence="4 5">
    <name type="scientific">Solibaculum mannosilyticum</name>
    <dbReference type="NCBI Taxonomy" id="2780922"/>
    <lineage>
        <taxon>Bacteria</taxon>
        <taxon>Bacillati</taxon>
        <taxon>Bacillota</taxon>
        <taxon>Clostridia</taxon>
        <taxon>Eubacteriales</taxon>
        <taxon>Oscillospiraceae</taxon>
        <taxon>Solibaculum</taxon>
    </lineage>
</organism>
<feature type="transmembrane region" description="Helical" evidence="3">
    <location>
        <begin position="140"/>
        <end position="162"/>
    </location>
</feature>
<keyword evidence="1 3" id="KW-0812">Transmembrane</keyword>